<keyword evidence="10" id="KW-0393">Immunoglobulin domain</keyword>
<dbReference type="InterPro" id="IPR013783">
    <property type="entry name" value="Ig-like_fold"/>
</dbReference>
<feature type="domain" description="Ig-like" evidence="13">
    <location>
        <begin position="1881"/>
        <end position="1974"/>
    </location>
</feature>
<dbReference type="FunFam" id="2.60.40.10:FF:001402">
    <property type="entry name" value="Matrix remodeling associated 5"/>
    <property type="match status" value="1"/>
</dbReference>
<feature type="compositionally biased region" description="Polar residues" evidence="11">
    <location>
        <begin position="1314"/>
        <end position="1331"/>
    </location>
</feature>
<sequence length="2563" mass="284038">MTASEAMMRMRVVALALLLLLLRRAPCSAASACPRLCACPRPNELHCTFRSLRAVPAPMPAHAQRVNLGFNTITHISEHSFSGLRKLELLMMHGNDVHKIPDGAFQDLLALQVLKMSYNKVRVITGRSLLGLTGLIRLHLDNNRIQFIHPDAFHGMTSLRLLHLEGNHLQKLHPATFSTFSLLQHFPVSTIKHLYLSDNLLTSMPRDMLMSMPQLENLFLYGNPWTCDCRMNWLRGWRAHHSDVLKCKKDKSYAKGQLCPLCSSPNQLKGKDIYGLKELQCTGPVITSPGKNISPEENLSELLSLEDFRPPLGSVTLNLSDEHGNKVELICRILEPRDSTKIAWNYTKSMQIAANMTLSFDLECPIDRDNYESLWRLLAYYSEMPLHLRREIMLSKEPELSYRYKQDIERDAYYYTGVRANVLSHPSWIMQSFLNIQLNRPYSTSKTVKLILTTQTSTITDSDQIQRQRRSWVVIEHNNATQTMYSSIVGGRVEMVCNLQSSGDSTIHWMLPDGSKVKAPFSSPNNNRLSVSSAGTLLLKSAEYSDSGVYYCIAEVPGDMDLLPFRLSVVEGSTPPQGDEVGTPIAKFVGEPISIPCPSTAIPDAVTNWIFPDGDMINAKANSSRGFVSSNGTLFISHGKYNDNGYYKCVALNEHGVDTLSTKLTVTRRQGMQPSLRRYPMRPQSAAGVSTKVRAFLEDVEESSGDSYQDRTPSNRPLINQRRGQPSRAQGHPFRNTQRRFPDHRRPLRKGLNGQQRKNIFENRRNTNTSKQKIDPQRWADILAKIREKTVPKTTPANSLQSRPANRLQTVNSRINKINKQESPENTEGSSPDDTNPTTQSESIRITQNPDQQTYSTKSITASPQTESQHNSHQIASPKLSSDFSKVTPSPGTAKPTAASNYSINEINVLEGDLVNTLTTSTSNSEEGHHQQMGKNNPLSSGLVNVPDPGVKNELLSISEKSVNIISNTADVDSDVGNNLKDVKSESSHDSALKSKFTTSVPVTKATSTKHKAPVISSVPSRPRSPWNSRRRFGNRRRMNRLRPKPSSSLTTSRPQMFTITKAQSSIITATSSTPTVQSTAAYQHFTGSADIVNIYNIYNTSPQYQKNLMDSTDNAVVYEKIQKQESEFSTNQQINPTVDFSPLATTVVTSHKPVANEDTSTEDWWNEHTTSKSVKTNELMASTEAAPTSQPDHKTLPLAATQENFVNVLSAVESEPTQKAFSEKDATETSFTPSLEVPRPDVLHIPESRPEEGIDEASSLKHVNSAENSSVESEEDSVSVQLASVPPLPPPVVSPYDAYDAEGQDSKQETKNRQLFSDPNQSQLHSTTLPTAIFPNTRRNPWPEVPKTITDSVASVSATSTFASTSTSQTTTVGIMVTTQPIAATPLSILATPKPAPEQITETSTSSTSSPTTRTITPTTTSTTTTTTTTTTTPSKPRIPIADNRIPYYSRNPATNYIPDRHHGRIPNYRYPYYPNHRNPFVVHRTPSFNNSFRPEIVSGVKSTTLSPKTLTTTTQSTSTIKSTTLSSTSTVSTKLSIFLPETSTTTTQPTTTSTTIHSRSFHSTSDPRSRIQINIPPAVSVPRTRPRITTANLNTVIVNAETDVRFPCDSVGEPKPFITWTKVSTGAIMSVNTRFQRFEVQSNGTLMIHGVQLQDRGQYLCTAQNLYGTEKMMVSLVVLVQPPKMTVPRHRDLTVYLGDTIQLECRAQGLPNPRTSWVLPNQTVVQTVSISDQRLHLFTNGTLQIKQTSYTDRGTYKCIASNVAGADTSSIRLHVTVLPPMILQKRQENHTISEGQTINIHCSTKGAPSPTIRWVTSTGTHIRPSQFINGNLFVFPNGTLYLRNPTEKDSGTYECVAVNPVGADKRRVNLLVKKNFSTSKITSTSPQKTDVSYGDFLRLDCSALGSPEPRIIWRTPAKKLIDEHYSFDHRMKVFSNGTLTIKSVTDKDQGDYLCVARNKMGDDYVLLRVNVMMKAARIEQKQSSDHKVLYGGDLKVDCVASGLPNPEIRWSLPDGTMVNSVMQSDDSGVRRRRYVVFDNGTLYFNEVGMREEGDYTCYAENQIGKDEMKVYIKVVAAAATIRNNTYEVIRVPYGDTASLSCSAKGEPSPTITWFSPINRIILPASDKYHVTNDGTLLIQKFQTFDSGNYTCSAKNSAGTDRKVVRVEVLVSSPTINGLQKPISTVEQTAVRDQQVLLHCKAEGSPIPRVMWILPENVVLPAPYYGSRITVHRNGTLDIRNLRKSDSVQLLCIARNEAGEARLQVKLHVTEHIEKPRLKSLAEESVQLTDGVTVTLNCSVEGKPNPEITWILPNGTSLLSGTNIFRFFHRPDGSLVIREASALEAGTYRCVGRNSAGFVERKVTLESGKKPDISSKYSSLVSIINGENLQLNCLSSGNPLPKLTWTLPSGVLLTRPQKMGRYVVFDNGTLTVQQASVFDRGTYLCKSSNEYGLSSMSVAVIVIAYPPRITSGPEAVTYARPGVAIQLNCLAIGIPKAEVQWEMPDKTQLKAGTQPRVYGNRYLHPSGSLLIQNPSSRDNGFYKCTAKNVVGSDTKATYVYVF</sequence>
<feature type="region of interest" description="Disordered" evidence="11">
    <location>
        <begin position="700"/>
        <end position="899"/>
    </location>
</feature>
<feature type="compositionally biased region" description="Low complexity" evidence="11">
    <location>
        <begin position="1017"/>
        <end position="1028"/>
    </location>
</feature>
<organism evidence="14 15">
    <name type="scientific">Astyanax mexicanus</name>
    <name type="common">Blind cave fish</name>
    <name type="synonym">Astyanax fasciatus mexicanus</name>
    <dbReference type="NCBI Taxonomy" id="7994"/>
    <lineage>
        <taxon>Eukaryota</taxon>
        <taxon>Metazoa</taxon>
        <taxon>Chordata</taxon>
        <taxon>Craniata</taxon>
        <taxon>Vertebrata</taxon>
        <taxon>Euteleostomi</taxon>
        <taxon>Actinopterygii</taxon>
        <taxon>Neopterygii</taxon>
        <taxon>Teleostei</taxon>
        <taxon>Ostariophysi</taxon>
        <taxon>Characiformes</taxon>
        <taxon>Characoidei</taxon>
        <taxon>Acestrorhamphidae</taxon>
        <taxon>Acestrorhamphinae</taxon>
        <taxon>Astyanax</taxon>
    </lineage>
</organism>
<dbReference type="SMART" id="SM00409">
    <property type="entry name" value="IG"/>
    <property type="match status" value="12"/>
</dbReference>
<dbReference type="FunFam" id="2.60.40.10:FF:000063">
    <property type="entry name" value="neural cell adhesion molecule L1"/>
    <property type="match status" value="1"/>
</dbReference>
<keyword evidence="5" id="KW-0677">Repeat</keyword>
<evidence type="ECO:0000256" key="4">
    <source>
        <dbReference type="ARBA" id="ARBA00022729"/>
    </source>
</evidence>
<feature type="domain" description="Ig-like" evidence="13">
    <location>
        <begin position="2096"/>
        <end position="2169"/>
    </location>
</feature>
<dbReference type="InterPro" id="IPR000483">
    <property type="entry name" value="Cys-rich_flank_reg_C"/>
</dbReference>
<dbReference type="PROSITE" id="PS50835">
    <property type="entry name" value="IG_LIKE"/>
    <property type="match status" value="12"/>
</dbReference>
<name>A0A8B9GLF7_ASTMX</name>
<feature type="region of interest" description="Disordered" evidence="11">
    <location>
        <begin position="1399"/>
        <end position="1462"/>
    </location>
</feature>
<feature type="domain" description="Ig-like" evidence="13">
    <location>
        <begin position="2468"/>
        <end position="2563"/>
    </location>
</feature>
<feature type="region of interest" description="Disordered" evidence="11">
    <location>
        <begin position="1218"/>
        <end position="1346"/>
    </location>
</feature>
<dbReference type="InterPro" id="IPR003599">
    <property type="entry name" value="Ig_sub"/>
</dbReference>
<dbReference type="InterPro" id="IPR032675">
    <property type="entry name" value="LRR_dom_sf"/>
</dbReference>
<feature type="domain" description="Ig-like" evidence="13">
    <location>
        <begin position="490"/>
        <end position="555"/>
    </location>
</feature>
<evidence type="ECO:0000256" key="2">
    <source>
        <dbReference type="ARBA" id="ARBA00022614"/>
    </source>
</evidence>
<evidence type="ECO:0000256" key="8">
    <source>
        <dbReference type="ARBA" id="ARBA00023157"/>
    </source>
</evidence>
<evidence type="ECO:0000256" key="6">
    <source>
        <dbReference type="ARBA" id="ARBA00022989"/>
    </source>
</evidence>
<dbReference type="InterPro" id="IPR007110">
    <property type="entry name" value="Ig-like_dom"/>
</dbReference>
<feature type="signal peptide" evidence="12">
    <location>
        <begin position="1"/>
        <end position="29"/>
    </location>
</feature>
<dbReference type="InterPro" id="IPR013098">
    <property type="entry name" value="Ig_I-set"/>
</dbReference>
<feature type="region of interest" description="Disordered" evidence="11">
    <location>
        <begin position="919"/>
        <end position="942"/>
    </location>
</feature>
<dbReference type="InterPro" id="IPR001611">
    <property type="entry name" value="Leu-rich_rpt"/>
</dbReference>
<dbReference type="Pfam" id="PF13927">
    <property type="entry name" value="Ig_3"/>
    <property type="match status" value="2"/>
</dbReference>
<dbReference type="Gene3D" id="3.80.10.10">
    <property type="entry name" value="Ribonuclease Inhibitor"/>
    <property type="match status" value="2"/>
</dbReference>
<proteinExistence type="predicted"/>
<dbReference type="Proteomes" id="UP000694621">
    <property type="component" value="Unplaced"/>
</dbReference>
<evidence type="ECO:0000256" key="3">
    <source>
        <dbReference type="ARBA" id="ARBA00022692"/>
    </source>
</evidence>
<dbReference type="FunFam" id="2.60.40.10:FF:000621">
    <property type="entry name" value="Immunoglobulin superfamily member 10"/>
    <property type="match status" value="1"/>
</dbReference>
<keyword evidence="7" id="KW-0472">Membrane</keyword>
<dbReference type="PANTHER" id="PTHR45842">
    <property type="entry name" value="SYNAPTIC ADHESION-LIKE MOLECULE SALM"/>
    <property type="match status" value="1"/>
</dbReference>
<feature type="domain" description="Ig-like" evidence="13">
    <location>
        <begin position="1685"/>
        <end position="1778"/>
    </location>
</feature>
<feature type="compositionally biased region" description="Polar residues" evidence="11">
    <location>
        <begin position="705"/>
        <end position="728"/>
    </location>
</feature>
<evidence type="ECO:0000256" key="11">
    <source>
        <dbReference type="SAM" id="MobiDB-lite"/>
    </source>
</evidence>
<evidence type="ECO:0000259" key="13">
    <source>
        <dbReference type="PROSITE" id="PS50835"/>
    </source>
</evidence>
<evidence type="ECO:0000313" key="14">
    <source>
        <dbReference type="Ensembl" id="ENSAMXP00005000006.1"/>
    </source>
</evidence>
<dbReference type="CDD" id="cd00096">
    <property type="entry name" value="Ig"/>
    <property type="match status" value="2"/>
</dbReference>
<evidence type="ECO:0000256" key="9">
    <source>
        <dbReference type="ARBA" id="ARBA00023180"/>
    </source>
</evidence>
<dbReference type="InterPro" id="IPR036179">
    <property type="entry name" value="Ig-like_dom_sf"/>
</dbReference>
<protein>
    <submittedName>
        <fullName evidence="14">Matrix-remodelling associated 5b</fullName>
    </submittedName>
</protein>
<feature type="region of interest" description="Disordered" evidence="11">
    <location>
        <begin position="1004"/>
        <end position="1031"/>
    </location>
</feature>
<feature type="compositionally biased region" description="Basic and acidic residues" evidence="11">
    <location>
        <begin position="772"/>
        <end position="791"/>
    </location>
</feature>
<evidence type="ECO:0000256" key="5">
    <source>
        <dbReference type="ARBA" id="ARBA00022737"/>
    </source>
</evidence>
<evidence type="ECO:0000313" key="15">
    <source>
        <dbReference type="Proteomes" id="UP000694621"/>
    </source>
</evidence>
<feature type="domain" description="Ig-like" evidence="13">
    <location>
        <begin position="1978"/>
        <end position="2077"/>
    </location>
</feature>
<feature type="domain" description="Ig-like" evidence="13">
    <location>
        <begin position="2175"/>
        <end position="2271"/>
    </location>
</feature>
<dbReference type="InterPro" id="IPR003591">
    <property type="entry name" value="Leu-rich_rpt_typical-subtyp"/>
</dbReference>
<dbReference type="InterPro" id="IPR003598">
    <property type="entry name" value="Ig_sub2"/>
</dbReference>
<evidence type="ECO:0000256" key="10">
    <source>
        <dbReference type="ARBA" id="ARBA00023319"/>
    </source>
</evidence>
<dbReference type="PANTHER" id="PTHR45842:SF25">
    <property type="entry name" value="CARBOXYPEPTIDASE N SUBUNIT 2-LIKE"/>
    <property type="match status" value="1"/>
</dbReference>
<feature type="domain" description="Ig-like" evidence="13">
    <location>
        <begin position="2277"/>
        <end position="2367"/>
    </location>
</feature>
<feature type="chain" id="PRO_5034474110" evidence="12">
    <location>
        <begin position="30"/>
        <end position="2563"/>
    </location>
</feature>
<dbReference type="Gene3D" id="2.60.40.10">
    <property type="entry name" value="Immunoglobulins"/>
    <property type="match status" value="12"/>
</dbReference>
<keyword evidence="9" id="KW-0325">Glycoprotein</keyword>
<feature type="compositionally biased region" description="Polar residues" evidence="11">
    <location>
        <begin position="824"/>
        <end position="891"/>
    </location>
</feature>
<feature type="compositionally biased region" description="Low complexity" evidence="11">
    <location>
        <begin position="1545"/>
        <end position="1566"/>
    </location>
</feature>
<dbReference type="Ensembl" id="ENSAMXT00005000009.1">
    <property type="protein sequence ID" value="ENSAMXP00005000006.1"/>
    <property type="gene ID" value="ENSAMXG00005000006.1"/>
</dbReference>
<dbReference type="InterPro" id="IPR050467">
    <property type="entry name" value="LRFN"/>
</dbReference>
<keyword evidence="8" id="KW-1015">Disulfide bond</keyword>
<dbReference type="SUPFAM" id="SSF48726">
    <property type="entry name" value="Immunoglobulin"/>
    <property type="match status" value="12"/>
</dbReference>
<dbReference type="FunFam" id="2.60.40.10:FF:001377">
    <property type="entry name" value="Matrix remodeling associated 5"/>
    <property type="match status" value="1"/>
</dbReference>
<dbReference type="SMART" id="SM00082">
    <property type="entry name" value="LRRCT"/>
    <property type="match status" value="1"/>
</dbReference>
<feature type="compositionally biased region" description="Basic and acidic residues" evidence="11">
    <location>
        <begin position="1239"/>
        <end position="1253"/>
    </location>
</feature>
<dbReference type="SMART" id="SM00408">
    <property type="entry name" value="IGc2"/>
    <property type="match status" value="12"/>
</dbReference>
<keyword evidence="2" id="KW-0433">Leucine-rich repeat</keyword>
<evidence type="ECO:0000256" key="1">
    <source>
        <dbReference type="ARBA" id="ARBA00004167"/>
    </source>
</evidence>
<feature type="domain" description="Ig-like" evidence="13">
    <location>
        <begin position="2372"/>
        <end position="2462"/>
    </location>
</feature>
<evidence type="ECO:0000256" key="7">
    <source>
        <dbReference type="ARBA" id="ARBA00023136"/>
    </source>
</evidence>
<feature type="compositionally biased region" description="Polar residues" evidence="11">
    <location>
        <begin position="792"/>
        <end position="818"/>
    </location>
</feature>
<feature type="domain" description="Ig-like" evidence="13">
    <location>
        <begin position="1588"/>
        <end position="1677"/>
    </location>
</feature>
<feature type="domain" description="Ig-like" evidence="13">
    <location>
        <begin position="1781"/>
        <end position="1871"/>
    </location>
</feature>
<keyword evidence="6" id="KW-1133">Transmembrane helix</keyword>
<keyword evidence="4 12" id="KW-0732">Signal</keyword>
<feature type="compositionally biased region" description="Polar residues" evidence="11">
    <location>
        <begin position="933"/>
        <end position="942"/>
    </location>
</feature>
<dbReference type="SMART" id="SM00369">
    <property type="entry name" value="LRR_TYP"/>
    <property type="match status" value="6"/>
</dbReference>
<accession>A0A8B9GLF7</accession>
<evidence type="ECO:0000256" key="12">
    <source>
        <dbReference type="SAM" id="SignalP"/>
    </source>
</evidence>
<dbReference type="Pfam" id="PF07679">
    <property type="entry name" value="I-set"/>
    <property type="match status" value="9"/>
</dbReference>
<dbReference type="SUPFAM" id="SSF52058">
    <property type="entry name" value="L domain-like"/>
    <property type="match status" value="1"/>
</dbReference>
<dbReference type="FunFam" id="2.60.40.10:FF:000076">
    <property type="entry name" value="Leucine-rich repeat and Ig domain-containing 4"/>
    <property type="match status" value="2"/>
</dbReference>
<feature type="domain" description="Ig-like" evidence="13">
    <location>
        <begin position="576"/>
        <end position="667"/>
    </location>
</feature>
<comment type="subcellular location">
    <subcellularLocation>
        <location evidence="1">Membrane</location>
        <topology evidence="1">Single-pass membrane protein</topology>
    </subcellularLocation>
</comment>
<dbReference type="FunFam" id="2.60.40.10:FF:000537">
    <property type="entry name" value="immunoglobulin superfamily member 10"/>
    <property type="match status" value="1"/>
</dbReference>
<dbReference type="GO" id="GO:0016020">
    <property type="term" value="C:membrane"/>
    <property type="evidence" value="ECO:0007669"/>
    <property type="project" value="UniProtKB-SubCell"/>
</dbReference>
<feature type="region of interest" description="Disordered" evidence="11">
    <location>
        <begin position="1545"/>
        <end position="1571"/>
    </location>
</feature>
<dbReference type="Pfam" id="PF13855">
    <property type="entry name" value="LRR_8"/>
    <property type="match status" value="1"/>
</dbReference>
<keyword evidence="3" id="KW-0812">Transmembrane</keyword>
<feature type="compositionally biased region" description="Low complexity" evidence="11">
    <location>
        <begin position="1402"/>
        <end position="1436"/>
    </location>
</feature>
<reference evidence="14" key="1">
    <citation type="submission" date="2025-08" db="UniProtKB">
        <authorList>
            <consortium name="Ensembl"/>
        </authorList>
    </citation>
    <scope>IDENTIFICATION</scope>
</reference>
<dbReference type="FunFam" id="2.60.40.10:FF:001306">
    <property type="entry name" value="Matrix remodeling associated 5"/>
    <property type="match status" value="1"/>
</dbReference>